<evidence type="ECO:0000256" key="5">
    <source>
        <dbReference type="SAM" id="Phobius"/>
    </source>
</evidence>
<evidence type="ECO:0000256" key="4">
    <source>
        <dbReference type="ARBA" id="ARBA00023136"/>
    </source>
</evidence>
<dbReference type="EMBL" id="CP030862">
    <property type="protein sequence ID" value="AXE23757.1"/>
    <property type="molecule type" value="Genomic_DNA"/>
</dbReference>
<dbReference type="InterPro" id="IPR017871">
    <property type="entry name" value="ABC_transporter-like_CS"/>
</dbReference>
<evidence type="ECO:0000256" key="2">
    <source>
        <dbReference type="ARBA" id="ARBA00022692"/>
    </source>
</evidence>
<feature type="transmembrane region" description="Helical" evidence="5">
    <location>
        <begin position="162"/>
        <end position="178"/>
    </location>
</feature>
<dbReference type="SUPFAM" id="SSF90123">
    <property type="entry name" value="ABC transporter transmembrane region"/>
    <property type="match status" value="1"/>
</dbReference>
<keyword evidence="8" id="KW-0067">ATP-binding</keyword>
<dbReference type="GO" id="GO:0015421">
    <property type="term" value="F:ABC-type oligopeptide transporter activity"/>
    <property type="evidence" value="ECO:0007669"/>
    <property type="project" value="TreeGrafter"/>
</dbReference>
<dbReference type="InterPro" id="IPR039421">
    <property type="entry name" value="Type_1_exporter"/>
</dbReference>
<evidence type="ECO:0000259" key="7">
    <source>
        <dbReference type="PROSITE" id="PS50929"/>
    </source>
</evidence>
<dbReference type="AlphaFoldDB" id="A0A344TYN6"/>
<feature type="transmembrane region" description="Helical" evidence="5">
    <location>
        <begin position="60"/>
        <end position="78"/>
    </location>
</feature>
<feature type="domain" description="ABC transmembrane type-1" evidence="7">
    <location>
        <begin position="26"/>
        <end position="305"/>
    </location>
</feature>
<dbReference type="SUPFAM" id="SSF52540">
    <property type="entry name" value="P-loop containing nucleoside triphosphate hydrolases"/>
    <property type="match status" value="1"/>
</dbReference>
<dbReference type="Gene3D" id="3.40.50.300">
    <property type="entry name" value="P-loop containing nucleotide triphosphate hydrolases"/>
    <property type="match status" value="1"/>
</dbReference>
<gene>
    <name evidence="8" type="ORF">C0216_10040</name>
</gene>
<keyword evidence="9" id="KW-1185">Reference proteome</keyword>
<dbReference type="InterPro" id="IPR003439">
    <property type="entry name" value="ABC_transporter-like_ATP-bd"/>
</dbReference>
<accession>A0A344TYN6</accession>
<organism evidence="8 9">
    <name type="scientific">Streptomyces globosus</name>
    <dbReference type="NCBI Taxonomy" id="68209"/>
    <lineage>
        <taxon>Bacteria</taxon>
        <taxon>Bacillati</taxon>
        <taxon>Actinomycetota</taxon>
        <taxon>Actinomycetes</taxon>
        <taxon>Kitasatosporales</taxon>
        <taxon>Streptomycetaceae</taxon>
        <taxon>Streptomyces</taxon>
    </lineage>
</organism>
<dbReference type="Pfam" id="PF00005">
    <property type="entry name" value="ABC_tran"/>
    <property type="match status" value="1"/>
</dbReference>
<dbReference type="Proteomes" id="UP000252004">
    <property type="component" value="Chromosome"/>
</dbReference>
<reference evidence="8 9" key="1">
    <citation type="submission" date="2018-01" db="EMBL/GenBank/DDBJ databases">
        <title>Draft genome Sequence of streptomyces globosus LZH-48.</title>
        <authorList>
            <person name="Ran K."/>
            <person name="Li Z."/>
            <person name="Wei S."/>
            <person name="Dong R."/>
        </authorList>
    </citation>
    <scope>NUCLEOTIDE SEQUENCE [LARGE SCALE GENOMIC DNA]</scope>
    <source>
        <strain evidence="8 9">LZH-48</strain>
    </source>
</reference>
<dbReference type="PROSITE" id="PS00211">
    <property type="entry name" value="ABC_TRANSPORTER_1"/>
    <property type="match status" value="1"/>
</dbReference>
<evidence type="ECO:0000313" key="9">
    <source>
        <dbReference type="Proteomes" id="UP000252004"/>
    </source>
</evidence>
<dbReference type="RefSeq" id="WP_114054936.1">
    <property type="nucleotide sequence ID" value="NZ_CP030862.1"/>
</dbReference>
<keyword evidence="8" id="KW-0547">Nucleotide-binding</keyword>
<comment type="subcellular location">
    <subcellularLocation>
        <location evidence="1">Cell membrane</location>
        <topology evidence="1">Multi-pass membrane protein</topology>
    </subcellularLocation>
</comment>
<dbReference type="CDD" id="cd07346">
    <property type="entry name" value="ABC_6TM_exporters"/>
    <property type="match status" value="1"/>
</dbReference>
<dbReference type="PANTHER" id="PTHR43394">
    <property type="entry name" value="ATP-DEPENDENT PERMEASE MDL1, MITOCHONDRIAL"/>
    <property type="match status" value="1"/>
</dbReference>
<keyword evidence="3 5" id="KW-1133">Transmembrane helix</keyword>
<dbReference type="PROSITE" id="PS50893">
    <property type="entry name" value="ABC_TRANSPORTER_2"/>
    <property type="match status" value="1"/>
</dbReference>
<evidence type="ECO:0000256" key="1">
    <source>
        <dbReference type="ARBA" id="ARBA00004651"/>
    </source>
</evidence>
<evidence type="ECO:0000259" key="6">
    <source>
        <dbReference type="PROSITE" id="PS50893"/>
    </source>
</evidence>
<dbReference type="GO" id="GO:0005524">
    <property type="term" value="F:ATP binding"/>
    <property type="evidence" value="ECO:0007669"/>
    <property type="project" value="UniProtKB-KW"/>
</dbReference>
<evidence type="ECO:0000256" key="3">
    <source>
        <dbReference type="ARBA" id="ARBA00022989"/>
    </source>
</evidence>
<dbReference type="KEGG" id="sgz:C0216_10040"/>
<dbReference type="PANTHER" id="PTHR43394:SF1">
    <property type="entry name" value="ATP-BINDING CASSETTE SUB-FAMILY B MEMBER 10, MITOCHONDRIAL"/>
    <property type="match status" value="1"/>
</dbReference>
<keyword evidence="4 5" id="KW-0472">Membrane</keyword>
<dbReference type="Gene3D" id="1.20.1560.10">
    <property type="entry name" value="ABC transporter type 1, transmembrane domain"/>
    <property type="match status" value="1"/>
</dbReference>
<keyword evidence="2 5" id="KW-0812">Transmembrane</keyword>
<protein>
    <submittedName>
        <fullName evidence="8">ABC transporter ATP-binding protein</fullName>
    </submittedName>
</protein>
<dbReference type="GO" id="GO:0005886">
    <property type="term" value="C:plasma membrane"/>
    <property type="evidence" value="ECO:0007669"/>
    <property type="project" value="UniProtKB-SubCell"/>
</dbReference>
<name>A0A344TYN6_9ACTN</name>
<dbReference type="PROSITE" id="PS50929">
    <property type="entry name" value="ABC_TM1F"/>
    <property type="match status" value="1"/>
</dbReference>
<feature type="transmembrane region" description="Helical" evidence="5">
    <location>
        <begin position="248"/>
        <end position="270"/>
    </location>
</feature>
<dbReference type="GO" id="GO:0016887">
    <property type="term" value="F:ATP hydrolysis activity"/>
    <property type="evidence" value="ECO:0007669"/>
    <property type="project" value="InterPro"/>
</dbReference>
<feature type="transmembrane region" description="Helical" evidence="5">
    <location>
        <begin position="276"/>
        <end position="298"/>
    </location>
</feature>
<feature type="domain" description="ABC transporter" evidence="6">
    <location>
        <begin position="340"/>
        <end position="568"/>
    </location>
</feature>
<evidence type="ECO:0000313" key="8">
    <source>
        <dbReference type="EMBL" id="AXE23757.1"/>
    </source>
</evidence>
<feature type="transmembrane region" description="Helical" evidence="5">
    <location>
        <begin position="137"/>
        <end position="156"/>
    </location>
</feature>
<dbReference type="OrthoDB" id="4966664at2"/>
<dbReference type="InterPro" id="IPR011527">
    <property type="entry name" value="ABC1_TM_dom"/>
</dbReference>
<dbReference type="Pfam" id="PF00664">
    <property type="entry name" value="ABC_membrane"/>
    <property type="match status" value="1"/>
</dbReference>
<sequence>MPVGGPTGGLVLRRAIRGQRRRVASASLLGMTHQGCEALVPVVIGAAIDTAVATGSAQALLRWLLVLGVLFLVLSTCYRTSARIAEGAGEHAAHRLRLELGARVLDPRGGADANRLPGALTSIATNDARRVGSVATVLPYGCAAIAALTVSAVALLRISVPLGLLVLLGIPPLLWLGHRISRPLERRSEAEQESAAHASGVAADLVSGLRVLKGMGAEAAAVARYRTTSQDSLAAALRAARSRAGHEGALLALTGVFIAAIGIAGAYLAMDGTISVGDLVAAVGLAQFLLGPFQLLAYSNAEFAQARASARRIAEVLASPAAVDGGERAPAGPETAAGHIRLRDVRLGALRGVDLDFPAGSLTGVVTRDPAAAHDLLLALARETDPAGGRVELDGVPLTELDPDRLRRTILVAHHDADLFEASLLDNVRAGAAGSDPQAVDAALAASAADEVAALLPNGADTVLAERGRSLSGGQRQRVALARALAADRPVLVLHDPTTAVDTVTESRIAARLREVRRGRTTVLVTTSPALLAETDRVVVLDGGTVAAAGAHTELVTADEAYRTAVLA</sequence>
<dbReference type="InterPro" id="IPR027417">
    <property type="entry name" value="P-loop_NTPase"/>
</dbReference>
<proteinExistence type="predicted"/>
<dbReference type="InterPro" id="IPR036640">
    <property type="entry name" value="ABC1_TM_sf"/>
</dbReference>